<evidence type="ECO:0000259" key="1">
    <source>
        <dbReference type="Pfam" id="PF25433"/>
    </source>
</evidence>
<accession>A0A7J9M8E7</accession>
<evidence type="ECO:0000313" key="2">
    <source>
        <dbReference type="EMBL" id="MBA0867107.1"/>
    </source>
</evidence>
<dbReference type="AlphaFoldDB" id="A0A7J9M8E7"/>
<dbReference type="OrthoDB" id="1933346at2759"/>
<comment type="caution">
    <text evidence="2">The sequence shown here is derived from an EMBL/GenBank/DDBJ whole genome shotgun (WGS) entry which is preliminary data.</text>
</comment>
<dbReference type="PANTHER" id="PTHR37230:SF1">
    <property type="entry name" value="OS06G0731300 PROTEIN"/>
    <property type="match status" value="1"/>
</dbReference>
<dbReference type="InterPro" id="IPR057217">
    <property type="entry name" value="DUF7895"/>
</dbReference>
<gene>
    <name evidence="2" type="ORF">Goshw_027224</name>
</gene>
<feature type="non-terminal residue" evidence="2">
    <location>
        <position position="226"/>
    </location>
</feature>
<name>A0A7J9M8E7_GOSSC</name>
<evidence type="ECO:0000313" key="3">
    <source>
        <dbReference type="Proteomes" id="UP000593576"/>
    </source>
</evidence>
<dbReference type="Proteomes" id="UP000593576">
    <property type="component" value="Unassembled WGS sequence"/>
</dbReference>
<reference evidence="2 3" key="1">
    <citation type="journal article" date="2019" name="Genome Biol. Evol.">
        <title>Insights into the evolution of the New World diploid cottons (Gossypium, subgenus Houzingenia) based on genome sequencing.</title>
        <authorList>
            <person name="Grover C.E."/>
            <person name="Arick M.A. 2nd"/>
            <person name="Thrash A."/>
            <person name="Conover J.L."/>
            <person name="Sanders W.S."/>
            <person name="Peterson D.G."/>
            <person name="Frelichowski J.E."/>
            <person name="Scheffler J.A."/>
            <person name="Scheffler B.E."/>
            <person name="Wendel J.F."/>
        </authorList>
    </citation>
    <scope>NUCLEOTIDE SEQUENCE [LARGE SCALE GENOMIC DNA]</scope>
    <source>
        <strain evidence="2">1</strain>
        <tissue evidence="2">Leaf</tissue>
    </source>
</reference>
<sequence>LRDSWPKVQSALDHRAFSLITAKPKEHRRKLATPSLALPETAASVAIAATVVGAAATFLVRRTKASDATEVPLRTCEDCEGSGICSECRGEGFVLKKMSEESAERARLTAKNMATRYTAGIGAGSFQTSQEMELLHKMLFYSILYYLWREWKVKLVLLEQQCCVFAQNVAAPWKARIIPGRVAAEIPSYCDCLNLGPGGGPYRISQRMVVVNMFDYRPVVHYITEG</sequence>
<dbReference type="PANTHER" id="PTHR37230">
    <property type="entry name" value="OS06G0731300 PROTEIN"/>
    <property type="match status" value="1"/>
</dbReference>
<feature type="non-terminal residue" evidence="2">
    <location>
        <position position="1"/>
    </location>
</feature>
<feature type="domain" description="DUF7895" evidence="1">
    <location>
        <begin position="74"/>
        <end position="121"/>
    </location>
</feature>
<dbReference type="Pfam" id="PF25433">
    <property type="entry name" value="DUF7895"/>
    <property type="match status" value="1"/>
</dbReference>
<keyword evidence="3" id="KW-1185">Reference proteome</keyword>
<organism evidence="2 3">
    <name type="scientific">Gossypium schwendimanii</name>
    <name type="common">Cotton</name>
    <dbReference type="NCBI Taxonomy" id="34291"/>
    <lineage>
        <taxon>Eukaryota</taxon>
        <taxon>Viridiplantae</taxon>
        <taxon>Streptophyta</taxon>
        <taxon>Embryophyta</taxon>
        <taxon>Tracheophyta</taxon>
        <taxon>Spermatophyta</taxon>
        <taxon>Magnoliopsida</taxon>
        <taxon>eudicotyledons</taxon>
        <taxon>Gunneridae</taxon>
        <taxon>Pentapetalae</taxon>
        <taxon>rosids</taxon>
        <taxon>malvids</taxon>
        <taxon>Malvales</taxon>
        <taxon>Malvaceae</taxon>
        <taxon>Malvoideae</taxon>
        <taxon>Gossypium</taxon>
    </lineage>
</organism>
<proteinExistence type="predicted"/>
<protein>
    <recommendedName>
        <fullName evidence="1">DUF7895 domain-containing protein</fullName>
    </recommendedName>
</protein>
<dbReference type="EMBL" id="JABFAF010000009">
    <property type="protein sequence ID" value="MBA0867107.1"/>
    <property type="molecule type" value="Genomic_DNA"/>
</dbReference>